<dbReference type="AlphaFoldDB" id="E8N5G9"/>
<dbReference type="KEGG" id="atm:ANT_16570"/>
<keyword evidence="1" id="KW-1133">Transmembrane helix</keyword>
<keyword evidence="1" id="KW-0812">Transmembrane</keyword>
<keyword evidence="1" id="KW-0472">Membrane</keyword>
<dbReference type="InParanoid" id="E8N5G9"/>
<reference evidence="2 3" key="1">
    <citation type="submission" date="2010-12" db="EMBL/GenBank/DDBJ databases">
        <title>Whole genome sequence of Anaerolinea thermophila UNI-1.</title>
        <authorList>
            <person name="Narita-Yamada S."/>
            <person name="Kishi E."/>
            <person name="Watanabe Y."/>
            <person name="Takasaki K."/>
            <person name="Ankai A."/>
            <person name="Oguchi A."/>
            <person name="Fukui S."/>
            <person name="Takahashi M."/>
            <person name="Yashiro I."/>
            <person name="Hosoyama A."/>
            <person name="Sekiguchi Y."/>
            <person name="Hanada S."/>
            <person name="Fujita N."/>
        </authorList>
    </citation>
    <scope>NUCLEOTIDE SEQUENCE [LARGE SCALE GENOMIC DNA]</scope>
    <source>
        <strain evidence="3">DSM 14523 / JCM 11388 / NBRC 100420 / UNI-1</strain>
    </source>
</reference>
<evidence type="ECO:0000313" key="3">
    <source>
        <dbReference type="Proteomes" id="UP000008922"/>
    </source>
</evidence>
<keyword evidence="3" id="KW-1185">Reference proteome</keyword>
<feature type="transmembrane region" description="Helical" evidence="1">
    <location>
        <begin position="6"/>
        <end position="21"/>
    </location>
</feature>
<name>E8N5G9_ANATU</name>
<dbReference type="HOGENOM" id="CLU_2857875_0_0_0"/>
<gene>
    <name evidence="2" type="ordered locus">ANT_16570</name>
</gene>
<organism evidence="2 3">
    <name type="scientific">Anaerolinea thermophila (strain DSM 14523 / JCM 11388 / NBRC 100420 / UNI-1)</name>
    <dbReference type="NCBI Taxonomy" id="926569"/>
    <lineage>
        <taxon>Bacteria</taxon>
        <taxon>Bacillati</taxon>
        <taxon>Chloroflexota</taxon>
        <taxon>Anaerolineae</taxon>
        <taxon>Anaerolineales</taxon>
        <taxon>Anaerolineaceae</taxon>
        <taxon>Anaerolinea</taxon>
    </lineage>
</organism>
<proteinExistence type="predicted"/>
<protein>
    <submittedName>
        <fullName evidence="2">Uncharacterized protein</fullName>
    </submittedName>
</protein>
<dbReference type="Proteomes" id="UP000008922">
    <property type="component" value="Chromosome"/>
</dbReference>
<evidence type="ECO:0000256" key="1">
    <source>
        <dbReference type="SAM" id="Phobius"/>
    </source>
</evidence>
<evidence type="ECO:0000313" key="2">
    <source>
        <dbReference type="EMBL" id="BAJ63683.1"/>
    </source>
</evidence>
<dbReference type="EMBL" id="AP012029">
    <property type="protein sequence ID" value="BAJ63683.1"/>
    <property type="molecule type" value="Genomic_DNA"/>
</dbReference>
<sequence>MVIHGILQFLVFFIFYIFYHIKDATNNLILSIFPFTKVTSLFDIYHNSPRFWKCLVRQEEVKEV</sequence>
<accession>E8N5G9</accession>